<protein>
    <submittedName>
        <fullName evidence="12">Serine/threonine-protein kinase PknH</fullName>
        <ecNumber evidence="12">2.7.11.1</ecNumber>
    </submittedName>
</protein>
<keyword evidence="7 10" id="KW-1133">Transmembrane helix</keyword>
<evidence type="ECO:0000256" key="8">
    <source>
        <dbReference type="ARBA" id="ARBA00023136"/>
    </source>
</evidence>
<evidence type="ECO:0000256" key="1">
    <source>
        <dbReference type="ARBA" id="ARBA00004141"/>
    </source>
</evidence>
<dbReference type="KEGG" id="smam:Mal15_45100"/>
<feature type="binding site" evidence="9">
    <location>
        <position position="84"/>
    </location>
    <ligand>
        <name>ATP</name>
        <dbReference type="ChEBI" id="CHEBI:30616"/>
    </ligand>
</feature>
<keyword evidence="5 12" id="KW-0418">Kinase</keyword>
<dbReference type="Proteomes" id="UP000321353">
    <property type="component" value="Chromosome"/>
</dbReference>
<dbReference type="EC" id="2.7.11.1" evidence="12"/>
<keyword evidence="13" id="KW-1185">Reference proteome</keyword>
<dbReference type="PROSITE" id="PS00107">
    <property type="entry name" value="PROTEIN_KINASE_ATP"/>
    <property type="match status" value="1"/>
</dbReference>
<feature type="transmembrane region" description="Helical" evidence="10">
    <location>
        <begin position="981"/>
        <end position="1004"/>
    </location>
</feature>
<dbReference type="SUPFAM" id="SSF56112">
    <property type="entry name" value="Protein kinase-like (PK-like)"/>
    <property type="match status" value="1"/>
</dbReference>
<dbReference type="EMBL" id="CP036264">
    <property type="protein sequence ID" value="QEG00440.1"/>
    <property type="molecule type" value="Genomic_DNA"/>
</dbReference>
<keyword evidence="8 10" id="KW-0472">Membrane</keyword>
<dbReference type="GO" id="GO:0004674">
    <property type="term" value="F:protein serine/threonine kinase activity"/>
    <property type="evidence" value="ECO:0007669"/>
    <property type="project" value="UniProtKB-EC"/>
</dbReference>
<dbReference type="InterPro" id="IPR008271">
    <property type="entry name" value="Ser/Thr_kinase_AS"/>
</dbReference>
<dbReference type="Pfam" id="PF00069">
    <property type="entry name" value="Pkinase"/>
    <property type="match status" value="1"/>
</dbReference>
<dbReference type="Pfam" id="PF06271">
    <property type="entry name" value="RDD"/>
    <property type="match status" value="1"/>
</dbReference>
<dbReference type="AlphaFoldDB" id="A0A5B9MJ14"/>
<feature type="transmembrane region" description="Helical" evidence="10">
    <location>
        <begin position="338"/>
        <end position="359"/>
    </location>
</feature>
<dbReference type="PANTHER" id="PTHR43289">
    <property type="entry name" value="MITOGEN-ACTIVATED PROTEIN KINASE KINASE KINASE 20-RELATED"/>
    <property type="match status" value="1"/>
</dbReference>
<gene>
    <name evidence="12" type="primary">pknH_1</name>
    <name evidence="12" type="ORF">Mal15_45100</name>
</gene>
<feature type="domain" description="Protein kinase" evidence="11">
    <location>
        <begin position="55"/>
        <end position="314"/>
    </location>
</feature>
<feature type="transmembrane region" description="Helical" evidence="10">
    <location>
        <begin position="425"/>
        <end position="446"/>
    </location>
</feature>
<evidence type="ECO:0000256" key="10">
    <source>
        <dbReference type="SAM" id="Phobius"/>
    </source>
</evidence>
<dbReference type="PANTHER" id="PTHR43289:SF34">
    <property type="entry name" value="SERINE_THREONINE-PROTEIN KINASE YBDM-RELATED"/>
    <property type="match status" value="1"/>
</dbReference>
<evidence type="ECO:0000313" key="13">
    <source>
        <dbReference type="Proteomes" id="UP000321353"/>
    </source>
</evidence>
<proteinExistence type="predicted"/>
<dbReference type="Gene3D" id="3.30.200.20">
    <property type="entry name" value="Phosphorylase Kinase, domain 1"/>
    <property type="match status" value="1"/>
</dbReference>
<dbReference type="InterPro" id="IPR011009">
    <property type="entry name" value="Kinase-like_dom_sf"/>
</dbReference>
<name>A0A5B9MJ14_9BACT</name>
<dbReference type="PROSITE" id="PS00108">
    <property type="entry name" value="PROTEIN_KINASE_ST"/>
    <property type="match status" value="1"/>
</dbReference>
<dbReference type="GO" id="GO:0005524">
    <property type="term" value="F:ATP binding"/>
    <property type="evidence" value="ECO:0007669"/>
    <property type="project" value="UniProtKB-UniRule"/>
</dbReference>
<keyword evidence="4 9" id="KW-0547">Nucleotide-binding</keyword>
<evidence type="ECO:0000313" key="12">
    <source>
        <dbReference type="EMBL" id="QEG00440.1"/>
    </source>
</evidence>
<keyword evidence="2 12" id="KW-0808">Transferase</keyword>
<evidence type="ECO:0000256" key="9">
    <source>
        <dbReference type="PROSITE-ProRule" id="PRU10141"/>
    </source>
</evidence>
<dbReference type="PROSITE" id="PS50011">
    <property type="entry name" value="PROTEIN_KINASE_DOM"/>
    <property type="match status" value="1"/>
</dbReference>
<keyword evidence="6 9" id="KW-0067">ATP-binding</keyword>
<evidence type="ECO:0000256" key="5">
    <source>
        <dbReference type="ARBA" id="ARBA00022777"/>
    </source>
</evidence>
<organism evidence="12 13">
    <name type="scientific">Stieleria maiorica</name>
    <dbReference type="NCBI Taxonomy" id="2795974"/>
    <lineage>
        <taxon>Bacteria</taxon>
        <taxon>Pseudomonadati</taxon>
        <taxon>Planctomycetota</taxon>
        <taxon>Planctomycetia</taxon>
        <taxon>Pirellulales</taxon>
        <taxon>Pirellulaceae</taxon>
        <taxon>Stieleria</taxon>
    </lineage>
</organism>
<evidence type="ECO:0000256" key="2">
    <source>
        <dbReference type="ARBA" id="ARBA00022679"/>
    </source>
</evidence>
<feature type="transmembrane region" description="Helical" evidence="10">
    <location>
        <begin position="1010"/>
        <end position="1029"/>
    </location>
</feature>
<feature type="transmembrane region" description="Helical" evidence="10">
    <location>
        <begin position="379"/>
        <end position="404"/>
    </location>
</feature>
<evidence type="ECO:0000256" key="4">
    <source>
        <dbReference type="ARBA" id="ARBA00022741"/>
    </source>
</evidence>
<sequence>MKASNTCPRCGAPLTGDSTSGLCPACLIRQGLKTTAAEGQVSTSRLAAGDMLGRYRIVRLLGSGGMGCVYAAEESDSGRVVALKVLNHRLQSARHRSRFLREGRLAASLNHPNSVYVFGTEEIDGVPVIAMELVDGGTLDDRIDQRGLSTVGECVDLILQILDGLEAAAEVGVLHRDVKPANCFLTADGTVKVGDFGLSISSELRTEVDLTQSGVILGTPLFASPEQLRGDELDVRSDLYSVGVTLFNLLTGRLPFQADQMVRLLAIVLEQPAPPPSALRPEIPKGLDRIVCKCLEKQAENRYASYQQLREDLLPYRSEACAAATVGFRMVANVVDTVLVIAVLSLISGVWFDDFVGWYQTAEAMFSGFGPYTDVSLRWASFFAFAVIIGYFTVLEGLWGTSIGKQLFRLRVVGINQDASGIARACARSLTFFFFLSAPWWALYAIDAEFAIRSFEGDDMRSAETLAAWICSFSFLLSFATMRHRNGYAAVHELVSGTRVIQVPAVQARPALDAQTSSKHTPALAVSAPEESKTVLGPYHVLQTIDSRPDRELLLAYDPRLLRKVWIVRGDASSTSLKALPGPLQSISRVGRLHYLASGRDETHVWHAFEDPGGDALLNLPKSERPWNSIRFWLTDLAAELQSQAADATPVAWSLDRVWITASNRALLLDFEPPSLAIDEANGTAAVDRSDTPATFLKRVALAAIEDRIVSDADARSAEFSCRIPLKSRETLDDLNQPSAPAELHRMLRATTHGATTVSLGRRWGIMVGCLMMPLAAFSLFFAFAAAERRLLQETPEVGELSGYVALYDLLQHTGEVGRTSPAGALDFPETIRGTISMQRREALSYAIKIIVVDRYRETIRNEQIWQADLTQVFGTERDLKLLRRFLDETPPPDADQVRQAEEALEPWSEVLDALVWRPTDYELGGSFAAFVILCSVFVLCALVVLPSLLSAMLFSTSPLVRIFDCAVVDRSGRPARRRRLLIRALFFWILVLACFALAIVFAIRMSPRVTPLIVLWVLAAVFIAERGWHDRIAGTWVVPH</sequence>
<comment type="subcellular location">
    <subcellularLocation>
        <location evidence="1">Membrane</location>
        <topology evidence="1">Multi-pass membrane protein</topology>
    </subcellularLocation>
</comment>
<evidence type="ECO:0000256" key="3">
    <source>
        <dbReference type="ARBA" id="ARBA00022692"/>
    </source>
</evidence>
<reference evidence="12 13" key="1">
    <citation type="submission" date="2019-02" db="EMBL/GenBank/DDBJ databases">
        <title>Planctomycetal bacteria perform biofilm scaping via a novel small molecule.</title>
        <authorList>
            <person name="Jeske O."/>
            <person name="Boedeker C."/>
            <person name="Wiegand S."/>
            <person name="Breitling P."/>
            <person name="Kallscheuer N."/>
            <person name="Jogler M."/>
            <person name="Rohde M."/>
            <person name="Petersen J."/>
            <person name="Medema M.H."/>
            <person name="Surup F."/>
            <person name="Jogler C."/>
        </authorList>
    </citation>
    <scope>NUCLEOTIDE SEQUENCE [LARGE SCALE GENOMIC DNA]</scope>
    <source>
        <strain evidence="12 13">Mal15</strain>
    </source>
</reference>
<dbReference type="Gene3D" id="1.10.510.10">
    <property type="entry name" value="Transferase(Phosphotransferase) domain 1"/>
    <property type="match status" value="1"/>
</dbReference>
<feature type="transmembrane region" description="Helical" evidence="10">
    <location>
        <begin position="466"/>
        <end position="482"/>
    </location>
</feature>
<feature type="transmembrane region" description="Helical" evidence="10">
    <location>
        <begin position="928"/>
        <end position="955"/>
    </location>
</feature>
<dbReference type="GO" id="GO:0016020">
    <property type="term" value="C:membrane"/>
    <property type="evidence" value="ECO:0007669"/>
    <property type="project" value="UniProtKB-SubCell"/>
</dbReference>
<dbReference type="InterPro" id="IPR000719">
    <property type="entry name" value="Prot_kinase_dom"/>
</dbReference>
<dbReference type="InterPro" id="IPR017441">
    <property type="entry name" value="Protein_kinase_ATP_BS"/>
</dbReference>
<dbReference type="CDD" id="cd14014">
    <property type="entry name" value="STKc_PknB_like"/>
    <property type="match status" value="1"/>
</dbReference>
<accession>A0A5B9MJ14</accession>
<dbReference type="SMART" id="SM00220">
    <property type="entry name" value="S_TKc"/>
    <property type="match status" value="1"/>
</dbReference>
<evidence type="ECO:0000256" key="7">
    <source>
        <dbReference type="ARBA" id="ARBA00022989"/>
    </source>
</evidence>
<evidence type="ECO:0000259" key="11">
    <source>
        <dbReference type="PROSITE" id="PS50011"/>
    </source>
</evidence>
<evidence type="ECO:0000256" key="6">
    <source>
        <dbReference type="ARBA" id="ARBA00022840"/>
    </source>
</evidence>
<dbReference type="InterPro" id="IPR010432">
    <property type="entry name" value="RDD"/>
</dbReference>
<feature type="transmembrane region" description="Helical" evidence="10">
    <location>
        <begin position="764"/>
        <end position="787"/>
    </location>
</feature>
<keyword evidence="3 10" id="KW-0812">Transmembrane</keyword>